<comment type="caution">
    <text evidence="2">The sequence shown here is derived from an EMBL/GenBank/DDBJ whole genome shotgun (WGS) entry which is preliminary data.</text>
</comment>
<proteinExistence type="predicted"/>
<evidence type="ECO:0000313" key="2">
    <source>
        <dbReference type="EMBL" id="ROQ28631.1"/>
    </source>
</evidence>
<dbReference type="AlphaFoldDB" id="A0A3N1PNB3"/>
<organism evidence="2 3">
    <name type="scientific">Gallaecimonas pentaromativorans</name>
    <dbReference type="NCBI Taxonomy" id="584787"/>
    <lineage>
        <taxon>Bacteria</taxon>
        <taxon>Pseudomonadati</taxon>
        <taxon>Pseudomonadota</taxon>
        <taxon>Gammaproteobacteria</taxon>
        <taxon>Enterobacterales</taxon>
        <taxon>Gallaecimonadaceae</taxon>
        <taxon>Gallaecimonas</taxon>
    </lineage>
</organism>
<evidence type="ECO:0000313" key="3">
    <source>
        <dbReference type="Proteomes" id="UP000268033"/>
    </source>
</evidence>
<feature type="region of interest" description="Disordered" evidence="1">
    <location>
        <begin position="37"/>
        <end position="61"/>
    </location>
</feature>
<evidence type="ECO:0000256" key="1">
    <source>
        <dbReference type="SAM" id="MobiDB-lite"/>
    </source>
</evidence>
<protein>
    <submittedName>
        <fullName evidence="2">Uncharacterized protein</fullName>
    </submittedName>
</protein>
<sequence length="99" mass="11361">METELFFELSYAEATYQLSDHFPLWIQLKTDNDRPRLDRSMGMLRAGGLGQPRPNPYSSATLFSHHGKQGGTPARFPLSKNDKVEQFLYTTGRVERLKN</sequence>
<reference evidence="2 3" key="1">
    <citation type="submission" date="2018-11" db="EMBL/GenBank/DDBJ databases">
        <title>Genomic Encyclopedia of Type Strains, Phase IV (KMG-IV): sequencing the most valuable type-strain genomes for metagenomic binning, comparative biology and taxonomic classification.</title>
        <authorList>
            <person name="Goeker M."/>
        </authorList>
    </citation>
    <scope>NUCLEOTIDE SEQUENCE [LARGE SCALE GENOMIC DNA]</scope>
    <source>
        <strain evidence="2 3">DSM 21945</strain>
    </source>
</reference>
<name>A0A3N1PNB3_9GAMM</name>
<dbReference type="Proteomes" id="UP000268033">
    <property type="component" value="Unassembled WGS sequence"/>
</dbReference>
<dbReference type="RefSeq" id="WP_123421072.1">
    <property type="nucleotide sequence ID" value="NZ_RJUL01000003.1"/>
</dbReference>
<dbReference type="EMBL" id="RJUL01000003">
    <property type="protein sequence ID" value="ROQ28631.1"/>
    <property type="molecule type" value="Genomic_DNA"/>
</dbReference>
<gene>
    <name evidence="2" type="ORF">EDC28_103224</name>
</gene>
<keyword evidence="3" id="KW-1185">Reference proteome</keyword>
<accession>A0A3N1PNB3</accession>